<dbReference type="Pfam" id="PF04402">
    <property type="entry name" value="SIMPL"/>
    <property type="match status" value="1"/>
</dbReference>
<dbReference type="Gene3D" id="3.30.110.170">
    <property type="entry name" value="Protein of unknown function (DUF541), domain 1"/>
    <property type="match status" value="1"/>
</dbReference>
<dbReference type="PROSITE" id="PS51257">
    <property type="entry name" value="PROKAR_LIPOPROTEIN"/>
    <property type="match status" value="1"/>
</dbReference>
<reference evidence="2 3" key="1">
    <citation type="journal article" date="2019" name="Int. J. Syst. Evol. Microbiol.">
        <title>The Global Catalogue of Microorganisms (GCM) 10K type strain sequencing project: providing services to taxonomists for standard genome sequencing and annotation.</title>
        <authorList>
            <consortium name="The Broad Institute Genomics Platform"/>
            <consortium name="The Broad Institute Genome Sequencing Center for Infectious Disease"/>
            <person name="Wu L."/>
            <person name="Ma J."/>
        </authorList>
    </citation>
    <scope>NUCLEOTIDE SEQUENCE [LARGE SCALE GENOMIC DNA]</scope>
    <source>
        <strain evidence="2 3">JCM 16082</strain>
    </source>
</reference>
<feature type="chain" id="PRO_5046849264" description="SIMPL domain-containing protein" evidence="1">
    <location>
        <begin position="31"/>
        <end position="221"/>
    </location>
</feature>
<dbReference type="Proteomes" id="UP001500507">
    <property type="component" value="Unassembled WGS sequence"/>
</dbReference>
<comment type="caution">
    <text evidence="2">The sequence shown here is derived from an EMBL/GenBank/DDBJ whole genome shotgun (WGS) entry which is preliminary data.</text>
</comment>
<protein>
    <recommendedName>
        <fullName evidence="4">SIMPL domain-containing protein</fullName>
    </recommendedName>
</protein>
<accession>A0ABN1MDJ1</accession>
<keyword evidence="1" id="KW-0732">Signal</keyword>
<keyword evidence="3" id="KW-1185">Reference proteome</keyword>
<evidence type="ECO:0000313" key="2">
    <source>
        <dbReference type="EMBL" id="GAA0871128.1"/>
    </source>
</evidence>
<sequence length="221" mass="25684">MQTIIKTTTMKRKIFFSFLTAAMLSCVITAQSVYSTKDIIEVSSRVEFMPTIDYYTADVVLELKNSTYYNENSEYRTMEELTNRFYEKLKEAGLNKNLLVENKTKYNAKWNSSGSYEGTLFEFKTKDRKVLDQLMDMRLTGLKLNTIQIETSLSEERYADLVQEALTKAKKRAETIAKAIDKKVIGINGINVGDYNYYSGKSYLDAERKEYFNLRAFYNIE</sequence>
<evidence type="ECO:0008006" key="4">
    <source>
        <dbReference type="Google" id="ProtNLM"/>
    </source>
</evidence>
<organism evidence="2 3">
    <name type="scientific">Gangjinia marincola</name>
    <dbReference type="NCBI Taxonomy" id="578463"/>
    <lineage>
        <taxon>Bacteria</taxon>
        <taxon>Pseudomonadati</taxon>
        <taxon>Bacteroidota</taxon>
        <taxon>Flavobacteriia</taxon>
        <taxon>Flavobacteriales</taxon>
        <taxon>Flavobacteriaceae</taxon>
        <taxon>Gangjinia</taxon>
    </lineage>
</organism>
<name>A0ABN1MDJ1_9FLAO</name>
<proteinExistence type="predicted"/>
<feature type="signal peptide" evidence="1">
    <location>
        <begin position="1"/>
        <end position="30"/>
    </location>
</feature>
<gene>
    <name evidence="2" type="ORF">GCM10009117_02730</name>
</gene>
<dbReference type="InterPro" id="IPR007497">
    <property type="entry name" value="SIMPL/DUF541"/>
</dbReference>
<dbReference type="EMBL" id="BAAAFG010000001">
    <property type="protein sequence ID" value="GAA0871128.1"/>
    <property type="molecule type" value="Genomic_DNA"/>
</dbReference>
<evidence type="ECO:0000313" key="3">
    <source>
        <dbReference type="Proteomes" id="UP001500507"/>
    </source>
</evidence>
<evidence type="ECO:0000256" key="1">
    <source>
        <dbReference type="SAM" id="SignalP"/>
    </source>
</evidence>